<accession>A0A0F9CSN1</accession>
<organism evidence="1">
    <name type="scientific">marine sediment metagenome</name>
    <dbReference type="NCBI Taxonomy" id="412755"/>
    <lineage>
        <taxon>unclassified sequences</taxon>
        <taxon>metagenomes</taxon>
        <taxon>ecological metagenomes</taxon>
    </lineage>
</organism>
<evidence type="ECO:0000313" key="1">
    <source>
        <dbReference type="EMBL" id="KKL52209.1"/>
    </source>
</evidence>
<gene>
    <name evidence="1" type="ORF">LCGC14_2287810</name>
</gene>
<proteinExistence type="predicted"/>
<dbReference type="EMBL" id="LAZR01031977">
    <property type="protein sequence ID" value="KKL52209.1"/>
    <property type="molecule type" value="Genomic_DNA"/>
</dbReference>
<sequence length="80" mass="9323">MIRPTQKLVNRFTPGQSRRRLKRLERRADLDFVGTEIVRPYPKLTKVVPDILSYFKNLLGLNPPKDNDTPTLKDAFKKEA</sequence>
<name>A0A0F9CSN1_9ZZZZ</name>
<dbReference type="AlphaFoldDB" id="A0A0F9CSN1"/>
<comment type="caution">
    <text evidence="1">The sequence shown here is derived from an EMBL/GenBank/DDBJ whole genome shotgun (WGS) entry which is preliminary data.</text>
</comment>
<protein>
    <submittedName>
        <fullName evidence="1">Uncharacterized protein</fullName>
    </submittedName>
</protein>
<reference evidence="1" key="1">
    <citation type="journal article" date="2015" name="Nature">
        <title>Complex archaea that bridge the gap between prokaryotes and eukaryotes.</title>
        <authorList>
            <person name="Spang A."/>
            <person name="Saw J.H."/>
            <person name="Jorgensen S.L."/>
            <person name="Zaremba-Niedzwiedzka K."/>
            <person name="Martijn J."/>
            <person name="Lind A.E."/>
            <person name="van Eijk R."/>
            <person name="Schleper C."/>
            <person name="Guy L."/>
            <person name="Ettema T.J."/>
        </authorList>
    </citation>
    <scope>NUCLEOTIDE SEQUENCE</scope>
</reference>